<gene>
    <name evidence="7" type="ORF">MGAL_10B059297</name>
</gene>
<dbReference type="InterPro" id="IPR011029">
    <property type="entry name" value="DEATH-like_dom_sf"/>
</dbReference>
<feature type="signal peptide" evidence="5">
    <location>
        <begin position="1"/>
        <end position="27"/>
    </location>
</feature>
<dbReference type="PANTHER" id="PTHR24198">
    <property type="entry name" value="ANKYRIN REPEAT AND PROTEIN KINASE DOMAIN-CONTAINING PROTEIN"/>
    <property type="match status" value="1"/>
</dbReference>
<evidence type="ECO:0000256" key="1">
    <source>
        <dbReference type="ARBA" id="ARBA00022737"/>
    </source>
</evidence>
<dbReference type="AlphaFoldDB" id="A0A8B6FDN0"/>
<feature type="compositionally biased region" description="Basic and acidic residues" evidence="4">
    <location>
        <begin position="172"/>
        <end position="182"/>
    </location>
</feature>
<dbReference type="PROSITE" id="PS50297">
    <property type="entry name" value="ANK_REP_REGION"/>
    <property type="match status" value="2"/>
</dbReference>
<sequence>MYMSNEHRGFGFVVFLILLDLEGSLDGSTPFDIAAEEERFKIVKLLLERTTIDLKKVYKDGNTVLHKATRSGELELVQLLLKTSNIDPNQKNKYGDNALHVGARRGNIEIVKLLLEKTDIDPTEKNQLGNTAYDVVENYWIESEEKRDAKEVIQSYMTKERSVPKNTTTVLEQDKSPEERSESVGVNQDLLPFAGTSEDFHILLSTGTYESFENRVFLCGSCACGKSTLASVLIGSPIPLTWKSTDGLVIHFGRNGINLETYEMVPLKEEDRGHNVMTKLIIGKPNREILIRQSTDTKQELCIAPFSADRPESSLQVKKKSTSFSSKAVVSPEAMSVQNKHLQDDKTTPSEVKRIRSISRPQLKKVESYAVHDDILKEIKSGQYKIKIAPSDLVDFGGQRSYDMTHQLFVQHGGTFVVMFDGSRDFQEPLTEYPTGDISNESIVKHWVNSILTYCVDDDDFMPKILFAATHSDLLSDDMQKKMKIQFVKKITEMFGSHEMKKHIIFEPVFFINGTDKYDHEIQNLTKQLVTIARAKPSWGQRRPMLWVPLELLIANMIKDNVHIIPKAQLAEANTMNKDLALSERQLEDFLLTQHSLGKIMYFNQPELNNFIILYPPALVNILRSFITDEIFWPKNETLKGILRRMRETGKLYKRDLLKLWEQEQFVHHIQDGDFKEFIIQVLVHLDVLVIPKQYSNRSDAHVDYFLVPCTVKHKMPMSFLDDKSFAKRTIALVYQIKKSSIPSALSFKLVGAVSGIWPIKEVDGRPLLYHSSAVLCVDSNNEIRIMVEETRVVVYLTNMSSRSYISPDIAASIQECLTVTLQAVLKFYLISIGKNQKKVNLTNLFNIEVGEVCGRSPCVVSISKVKQTANWVCECGKKHSSRRSLLWVFNKKQEECPSNCQGLGKTALTMSPSEQHLSRLANQLDINSCRELMIHLGLQLNDWNDIDYSYTRMPLVIKIMALNFWRTKTIRDIAEIRLQEVPHDDVLKDLPRNLGNCAIQLGIELGVRISSIEETLTRHPRDMYNQIEDILRKWKTSRGVKPTIYRLMLALERVHTGGLEYLKGFYIEQ</sequence>
<name>A0A8B6FDN0_MYTGA</name>
<dbReference type="PROSITE" id="PS50017">
    <property type="entry name" value="DEATH_DOMAIN"/>
    <property type="match status" value="1"/>
</dbReference>
<proteinExistence type="predicted"/>
<dbReference type="Proteomes" id="UP000596742">
    <property type="component" value="Unassembled WGS sequence"/>
</dbReference>
<dbReference type="PROSITE" id="PS50088">
    <property type="entry name" value="ANK_REPEAT"/>
    <property type="match status" value="2"/>
</dbReference>
<reference evidence="7" key="1">
    <citation type="submission" date="2018-11" db="EMBL/GenBank/DDBJ databases">
        <authorList>
            <person name="Alioto T."/>
            <person name="Alioto T."/>
        </authorList>
    </citation>
    <scope>NUCLEOTIDE SEQUENCE</scope>
</reference>
<accession>A0A8B6FDN0</accession>
<keyword evidence="5" id="KW-0732">Signal</keyword>
<dbReference type="Gene3D" id="1.10.533.10">
    <property type="entry name" value="Death Domain, Fas"/>
    <property type="match status" value="1"/>
</dbReference>
<evidence type="ECO:0000256" key="3">
    <source>
        <dbReference type="PROSITE-ProRule" id="PRU00023"/>
    </source>
</evidence>
<dbReference type="CDD" id="cd01670">
    <property type="entry name" value="Death"/>
    <property type="match status" value="1"/>
</dbReference>
<organism evidence="7 8">
    <name type="scientific">Mytilus galloprovincialis</name>
    <name type="common">Mediterranean mussel</name>
    <dbReference type="NCBI Taxonomy" id="29158"/>
    <lineage>
        <taxon>Eukaryota</taxon>
        <taxon>Metazoa</taxon>
        <taxon>Spiralia</taxon>
        <taxon>Lophotrochozoa</taxon>
        <taxon>Mollusca</taxon>
        <taxon>Bivalvia</taxon>
        <taxon>Autobranchia</taxon>
        <taxon>Pteriomorphia</taxon>
        <taxon>Mytilida</taxon>
        <taxon>Mytiloidea</taxon>
        <taxon>Mytilidae</taxon>
        <taxon>Mytilinae</taxon>
        <taxon>Mytilus</taxon>
    </lineage>
</organism>
<dbReference type="SUPFAM" id="SSF52540">
    <property type="entry name" value="P-loop containing nucleoside triphosphate hydrolases"/>
    <property type="match status" value="1"/>
</dbReference>
<dbReference type="OrthoDB" id="6078055at2759"/>
<evidence type="ECO:0000313" key="7">
    <source>
        <dbReference type="EMBL" id="VDI47082.1"/>
    </source>
</evidence>
<evidence type="ECO:0000259" key="6">
    <source>
        <dbReference type="PROSITE" id="PS50017"/>
    </source>
</evidence>
<dbReference type="InterPro" id="IPR002110">
    <property type="entry name" value="Ankyrin_rpt"/>
</dbReference>
<evidence type="ECO:0000256" key="5">
    <source>
        <dbReference type="SAM" id="SignalP"/>
    </source>
</evidence>
<dbReference type="Gene3D" id="3.40.50.300">
    <property type="entry name" value="P-loop containing nucleotide triphosphate hydrolases"/>
    <property type="match status" value="1"/>
</dbReference>
<keyword evidence="1" id="KW-0677">Repeat</keyword>
<dbReference type="GO" id="GO:0007165">
    <property type="term" value="P:signal transduction"/>
    <property type="evidence" value="ECO:0007669"/>
    <property type="project" value="InterPro"/>
</dbReference>
<dbReference type="InterPro" id="IPR000488">
    <property type="entry name" value="Death_dom"/>
</dbReference>
<dbReference type="Gene3D" id="1.25.40.20">
    <property type="entry name" value="Ankyrin repeat-containing domain"/>
    <property type="match status" value="1"/>
</dbReference>
<evidence type="ECO:0000313" key="8">
    <source>
        <dbReference type="Proteomes" id="UP000596742"/>
    </source>
</evidence>
<keyword evidence="8" id="KW-1185">Reference proteome</keyword>
<dbReference type="PANTHER" id="PTHR24198:SF165">
    <property type="entry name" value="ANKYRIN REPEAT-CONTAINING PROTEIN-RELATED"/>
    <property type="match status" value="1"/>
</dbReference>
<feature type="repeat" description="ANK" evidence="3">
    <location>
        <begin position="94"/>
        <end position="117"/>
    </location>
</feature>
<dbReference type="InterPro" id="IPR036770">
    <property type="entry name" value="Ankyrin_rpt-contain_sf"/>
</dbReference>
<dbReference type="SMART" id="SM00248">
    <property type="entry name" value="ANK"/>
    <property type="match status" value="3"/>
</dbReference>
<keyword evidence="2 3" id="KW-0040">ANK repeat</keyword>
<dbReference type="SUPFAM" id="SSF47986">
    <property type="entry name" value="DEATH domain"/>
    <property type="match status" value="1"/>
</dbReference>
<dbReference type="InterPro" id="IPR027417">
    <property type="entry name" value="P-loop_NTPase"/>
</dbReference>
<evidence type="ECO:0000256" key="2">
    <source>
        <dbReference type="ARBA" id="ARBA00023043"/>
    </source>
</evidence>
<feature type="region of interest" description="Disordered" evidence="4">
    <location>
        <begin position="164"/>
        <end position="184"/>
    </location>
</feature>
<evidence type="ECO:0000256" key="4">
    <source>
        <dbReference type="SAM" id="MobiDB-lite"/>
    </source>
</evidence>
<feature type="repeat" description="ANK" evidence="3">
    <location>
        <begin position="60"/>
        <end position="82"/>
    </location>
</feature>
<dbReference type="Pfam" id="PF12796">
    <property type="entry name" value="Ank_2"/>
    <property type="match status" value="1"/>
</dbReference>
<feature type="domain" description="Death" evidence="6">
    <location>
        <begin position="1001"/>
        <end position="1055"/>
    </location>
</feature>
<dbReference type="SUPFAM" id="SSF48403">
    <property type="entry name" value="Ankyrin repeat"/>
    <property type="match status" value="1"/>
</dbReference>
<comment type="caution">
    <text evidence="7">The sequence shown here is derived from an EMBL/GenBank/DDBJ whole genome shotgun (WGS) entry which is preliminary data.</text>
</comment>
<feature type="chain" id="PRO_5032837495" description="Death domain-containing protein" evidence="5">
    <location>
        <begin position="28"/>
        <end position="1070"/>
    </location>
</feature>
<protein>
    <recommendedName>
        <fullName evidence="6">Death domain-containing protein</fullName>
    </recommendedName>
</protein>
<dbReference type="EMBL" id="UYJE01006571">
    <property type="protein sequence ID" value="VDI47082.1"/>
    <property type="molecule type" value="Genomic_DNA"/>
</dbReference>